<protein>
    <submittedName>
        <fullName evidence="2">DUF1573 domain-containing protein</fullName>
    </submittedName>
</protein>
<keyword evidence="3" id="KW-1185">Reference proteome</keyword>
<evidence type="ECO:0000256" key="1">
    <source>
        <dbReference type="SAM" id="SignalP"/>
    </source>
</evidence>
<dbReference type="Pfam" id="PF07610">
    <property type="entry name" value="DUF1573"/>
    <property type="match status" value="1"/>
</dbReference>
<dbReference type="PANTHER" id="PTHR37833:SF1">
    <property type="entry name" value="SIGNAL PEPTIDE PROTEIN"/>
    <property type="match status" value="1"/>
</dbReference>
<dbReference type="AlphaFoldDB" id="A0A4Q1K770"/>
<dbReference type="Gene3D" id="2.60.40.10">
    <property type="entry name" value="Immunoglobulins"/>
    <property type="match status" value="1"/>
</dbReference>
<gene>
    <name evidence="2" type="ORF">EQG61_12530</name>
</gene>
<comment type="caution">
    <text evidence="2">The sequence shown here is derived from an EMBL/GenBank/DDBJ whole genome shotgun (WGS) entry which is preliminary data.</text>
</comment>
<dbReference type="RefSeq" id="WP_129462289.1">
    <property type="nucleotide sequence ID" value="NZ_SBKN01000008.1"/>
</dbReference>
<proteinExistence type="predicted"/>
<dbReference type="EMBL" id="SBKN01000008">
    <property type="protein sequence ID" value="RXR21539.1"/>
    <property type="molecule type" value="Genomic_DNA"/>
</dbReference>
<feature type="signal peptide" evidence="1">
    <location>
        <begin position="1"/>
        <end position="18"/>
    </location>
</feature>
<dbReference type="PANTHER" id="PTHR37833">
    <property type="entry name" value="LIPOPROTEIN-RELATED"/>
    <property type="match status" value="1"/>
</dbReference>
<evidence type="ECO:0000313" key="2">
    <source>
        <dbReference type="EMBL" id="RXR21539.1"/>
    </source>
</evidence>
<evidence type="ECO:0000313" key="3">
    <source>
        <dbReference type="Proteomes" id="UP000289857"/>
    </source>
</evidence>
<dbReference type="OrthoDB" id="826619at2"/>
<organism evidence="2 3">
    <name type="scientific">Flavobacterium stagni</name>
    <dbReference type="NCBI Taxonomy" id="2506421"/>
    <lineage>
        <taxon>Bacteria</taxon>
        <taxon>Pseudomonadati</taxon>
        <taxon>Bacteroidota</taxon>
        <taxon>Flavobacteriia</taxon>
        <taxon>Flavobacteriales</taxon>
        <taxon>Flavobacteriaceae</taxon>
        <taxon>Flavobacterium</taxon>
    </lineage>
</organism>
<keyword evidence="1" id="KW-0732">Signal</keyword>
<dbReference type="InterPro" id="IPR011467">
    <property type="entry name" value="DUF1573"/>
</dbReference>
<sequence length="145" mass="15774">MKRILLAVVLMLTGIVSAQTGPKIVFKDKDNTVDYGTVSKDTDSGERVFEFTNTGDQPLIIKNVQSTCGCTVPSKPEQPIMPGKTGEIKVKYNMNPGPIRKTITVETNAVNVEGGMVALKIKGEVIVKNEPNPLEKKTNLLMNKS</sequence>
<feature type="chain" id="PRO_5020600649" evidence="1">
    <location>
        <begin position="19"/>
        <end position="145"/>
    </location>
</feature>
<name>A0A4Q1K770_9FLAO</name>
<reference evidence="3" key="1">
    <citation type="submission" date="2019-01" db="EMBL/GenBank/DDBJ databases">
        <title>Cytophagaceae bacterium strain CAR-16.</title>
        <authorList>
            <person name="Chen W.-M."/>
        </authorList>
    </citation>
    <scope>NUCLEOTIDE SEQUENCE [LARGE SCALE GENOMIC DNA]</scope>
    <source>
        <strain evidence="3">WWJ-16</strain>
    </source>
</reference>
<accession>A0A4Q1K770</accession>
<dbReference type="InterPro" id="IPR013783">
    <property type="entry name" value="Ig-like_fold"/>
</dbReference>
<dbReference type="Proteomes" id="UP000289857">
    <property type="component" value="Unassembled WGS sequence"/>
</dbReference>